<dbReference type="GO" id="GO:0046872">
    <property type="term" value="F:metal ion binding"/>
    <property type="evidence" value="ECO:0007669"/>
    <property type="project" value="UniProtKB-KW"/>
</dbReference>
<evidence type="ECO:0000256" key="4">
    <source>
        <dbReference type="RuleBase" id="RU110713"/>
    </source>
</evidence>
<dbReference type="AlphaFoldDB" id="A0AAQ4P267"/>
<dbReference type="PANTHER" id="PTHR13848">
    <property type="entry name" value="PROTEIN YIPPEE-LIKE CG15309-RELATED"/>
    <property type="match status" value="1"/>
</dbReference>
<feature type="domain" description="Yippee" evidence="6">
    <location>
        <begin position="35"/>
        <end position="132"/>
    </location>
</feature>
<feature type="transmembrane region" description="Helical" evidence="5">
    <location>
        <begin position="20"/>
        <end position="40"/>
    </location>
</feature>
<dbReference type="Pfam" id="PF03226">
    <property type="entry name" value="Yippee-Mis18"/>
    <property type="match status" value="1"/>
</dbReference>
<organism evidence="7 8">
    <name type="scientific">Gasterosteus aculeatus aculeatus</name>
    <name type="common">three-spined stickleback</name>
    <dbReference type="NCBI Taxonomy" id="481459"/>
    <lineage>
        <taxon>Eukaryota</taxon>
        <taxon>Metazoa</taxon>
        <taxon>Chordata</taxon>
        <taxon>Craniata</taxon>
        <taxon>Vertebrata</taxon>
        <taxon>Euteleostomi</taxon>
        <taxon>Actinopterygii</taxon>
        <taxon>Neopterygii</taxon>
        <taxon>Teleostei</taxon>
        <taxon>Neoteleostei</taxon>
        <taxon>Acanthomorphata</taxon>
        <taxon>Eupercaria</taxon>
        <taxon>Perciformes</taxon>
        <taxon>Cottioidei</taxon>
        <taxon>Gasterosteales</taxon>
        <taxon>Gasterosteidae</taxon>
        <taxon>Gasterosteus</taxon>
    </lineage>
</organism>
<reference evidence="7" key="2">
    <citation type="submission" date="2025-08" db="UniProtKB">
        <authorList>
            <consortium name="Ensembl"/>
        </authorList>
    </citation>
    <scope>IDENTIFICATION</scope>
</reference>
<evidence type="ECO:0000256" key="2">
    <source>
        <dbReference type="ARBA" id="ARBA00022723"/>
    </source>
</evidence>
<evidence type="ECO:0000256" key="5">
    <source>
        <dbReference type="SAM" id="Phobius"/>
    </source>
</evidence>
<keyword evidence="5" id="KW-0812">Transmembrane</keyword>
<reference evidence="7" key="3">
    <citation type="submission" date="2025-09" db="UniProtKB">
        <authorList>
            <consortium name="Ensembl"/>
        </authorList>
    </citation>
    <scope>IDENTIFICATION</scope>
</reference>
<evidence type="ECO:0000313" key="8">
    <source>
        <dbReference type="Proteomes" id="UP000007635"/>
    </source>
</evidence>
<dbReference type="Proteomes" id="UP000007635">
    <property type="component" value="Chromosome XIII"/>
</dbReference>
<dbReference type="InterPro" id="IPR004910">
    <property type="entry name" value="Yippee/Mis18/Cereblon"/>
</dbReference>
<keyword evidence="5" id="KW-0472">Membrane</keyword>
<keyword evidence="2" id="KW-0479">Metal-binding</keyword>
<accession>A0AAQ4P267</accession>
<evidence type="ECO:0000313" key="7">
    <source>
        <dbReference type="Ensembl" id="ENSGACP00000033019.1"/>
    </source>
</evidence>
<keyword evidence="8" id="KW-1185">Reference proteome</keyword>
<protein>
    <recommendedName>
        <fullName evidence="4">Protein yippee-like</fullName>
    </recommendedName>
</protein>
<keyword evidence="3" id="KW-0862">Zinc</keyword>
<evidence type="ECO:0000256" key="3">
    <source>
        <dbReference type="ARBA" id="ARBA00022833"/>
    </source>
</evidence>
<dbReference type="InterPro" id="IPR034751">
    <property type="entry name" value="Yippee"/>
</dbReference>
<evidence type="ECO:0000256" key="1">
    <source>
        <dbReference type="ARBA" id="ARBA00005613"/>
    </source>
</evidence>
<proteinExistence type="inferred from homology"/>
<dbReference type="Ensembl" id="ENSGACT00000068334.1">
    <property type="protein sequence ID" value="ENSGACP00000033019.1"/>
    <property type="gene ID" value="ENSGACG00000027797.1"/>
</dbReference>
<evidence type="ECO:0000259" key="6">
    <source>
        <dbReference type="PROSITE" id="PS51792"/>
    </source>
</evidence>
<name>A0AAQ4P267_GASAC</name>
<reference evidence="7 8" key="1">
    <citation type="journal article" date="2021" name="G3 (Bethesda)">
        <title>Improved contiguity of the threespine stickleback genome using long-read sequencing.</title>
        <authorList>
            <person name="Nath S."/>
            <person name="Shaw D.E."/>
            <person name="White M.A."/>
        </authorList>
    </citation>
    <scope>NUCLEOTIDE SEQUENCE [LARGE SCALE GENOMIC DNA]</scope>
    <source>
        <strain evidence="7 8">Lake Benthic</strain>
    </source>
</reference>
<dbReference type="InterPro" id="IPR039058">
    <property type="entry name" value="Yippee_fam"/>
</dbReference>
<sequence>MFLGGLFNRHSARPRQPASASYGTVKVSLVFFLVCFFTNIQRLLQLQRRKRFLHRVVVVSEAGNGEVFLGVNVGCGPAEERVLLTGLHAVADIYCENCKTTLGWKYEHAFESSQKYKEGKFIIELAHMIKDNGWE</sequence>
<comment type="similarity">
    <text evidence="1 4">Belongs to the yippee family.</text>
</comment>
<dbReference type="PROSITE" id="PS51792">
    <property type="entry name" value="YIPPEE"/>
    <property type="match status" value="1"/>
</dbReference>
<keyword evidence="5" id="KW-1133">Transmembrane helix</keyword>
<dbReference type="GeneTree" id="ENSGT00940000159010"/>